<keyword evidence="3" id="KW-1185">Reference proteome</keyword>
<dbReference type="Proteomes" id="UP001500359">
    <property type="component" value="Unassembled WGS sequence"/>
</dbReference>
<dbReference type="InterPro" id="IPR011042">
    <property type="entry name" value="6-blade_b-propeller_TolB-like"/>
</dbReference>
<feature type="domain" description="Hydrazine synthase alpha subunit middle" evidence="1">
    <location>
        <begin position="545"/>
        <end position="617"/>
    </location>
</feature>
<dbReference type="EMBL" id="BAAAFD010000003">
    <property type="protein sequence ID" value="GAA0855408.1"/>
    <property type="molecule type" value="Genomic_DNA"/>
</dbReference>
<evidence type="ECO:0000313" key="2">
    <source>
        <dbReference type="EMBL" id="GAA0855408.1"/>
    </source>
</evidence>
<protein>
    <recommendedName>
        <fullName evidence="1">Hydrazine synthase alpha subunit middle domain-containing protein</fullName>
    </recommendedName>
</protein>
<dbReference type="InterPro" id="IPR040698">
    <property type="entry name" value="HZS_alpha_mid"/>
</dbReference>
<accession>A0ABN1LFU1</accession>
<dbReference type="RefSeq" id="WP_343858112.1">
    <property type="nucleotide sequence ID" value="NZ_BAAAFD010000003.1"/>
</dbReference>
<dbReference type="InterPro" id="IPR011659">
    <property type="entry name" value="WD40"/>
</dbReference>
<dbReference type="Gene3D" id="2.120.10.30">
    <property type="entry name" value="TolB, C-terminal domain"/>
    <property type="match status" value="1"/>
</dbReference>
<dbReference type="Pfam" id="PF18582">
    <property type="entry name" value="HZS_alpha"/>
    <property type="match status" value="1"/>
</dbReference>
<reference evidence="2 3" key="1">
    <citation type="journal article" date="2019" name="Int. J. Syst. Evol. Microbiol.">
        <title>The Global Catalogue of Microorganisms (GCM) 10K type strain sequencing project: providing services to taxonomists for standard genome sequencing and annotation.</title>
        <authorList>
            <consortium name="The Broad Institute Genomics Platform"/>
            <consortium name="The Broad Institute Genome Sequencing Center for Infectious Disease"/>
            <person name="Wu L."/>
            <person name="Ma J."/>
        </authorList>
    </citation>
    <scope>NUCLEOTIDE SEQUENCE [LARGE SCALE GENOMIC DNA]</scope>
    <source>
        <strain evidence="2 3">JCM 15896</strain>
    </source>
</reference>
<evidence type="ECO:0000259" key="1">
    <source>
        <dbReference type="Pfam" id="PF18582"/>
    </source>
</evidence>
<gene>
    <name evidence="2" type="ORF">GCM10009114_14250</name>
</gene>
<dbReference type="PROSITE" id="PS51257">
    <property type="entry name" value="PROKAR_LIPOPROTEIN"/>
    <property type="match status" value="1"/>
</dbReference>
<proteinExistence type="predicted"/>
<comment type="caution">
    <text evidence="2">The sequence shown here is derived from an EMBL/GenBank/DDBJ whole genome shotgun (WGS) entry which is preliminary data.</text>
</comment>
<evidence type="ECO:0000313" key="3">
    <source>
        <dbReference type="Proteomes" id="UP001500359"/>
    </source>
</evidence>
<dbReference type="Pfam" id="PF07676">
    <property type="entry name" value="PD40"/>
    <property type="match status" value="1"/>
</dbReference>
<organism evidence="2 3">
    <name type="scientific">Aliiglaciecola litoralis</name>
    <dbReference type="NCBI Taxonomy" id="582857"/>
    <lineage>
        <taxon>Bacteria</taxon>
        <taxon>Pseudomonadati</taxon>
        <taxon>Pseudomonadota</taxon>
        <taxon>Gammaproteobacteria</taxon>
        <taxon>Alteromonadales</taxon>
        <taxon>Alteromonadaceae</taxon>
        <taxon>Aliiglaciecola</taxon>
    </lineage>
</organism>
<name>A0ABN1LFU1_9ALTE</name>
<sequence length="907" mass="99413">MKFKSISLHGVMRNTTLMVLASTLLVACGSERQLLSNSQEPDPVVVDVPIAYVKRPLPVDENGALITDDLRQPFAFLPGAAIYIKPRASASALETNITDRAFFSAEEIAQTSAENPLAGYDVKDMEVSYDGERLLFAMRAPEIENADDDEQPTWNIWEYDRITDDLRRVISSDIVAEEGQDTGPVYLPDGRIAFSSTRQSGNQAILLDEGKPQYQGLDEGLDEFASVIHVMDSDGTDIAQISYNQSHDLDPTVLSNGKILFSRWDQAGNNDSINLYQMNTDGSGLEIVYGRHSHQSERTNQPLQFVKTRELEDGNVLSAIRPFRGDSIGGDYVSIDITNFIDNQQPINSQQGLAGPAQVPVLFDNITLDGSLSVGGRFASVYPLWDGSGRVIFSWSQCRVFDPDQEVVEGQQRTILPCTDELIATPDIEEAPLLFGLWFYDSLAQTQLPLGVPTEGIMFTEAIAMESRPFPQDAQRADEFDITLADANLAKVHIRSVYDFAGIDVSEVGISVLADPTQVPVLQRPVQFIRVVKSVSIPDEEVRDFDNSAFGRSRAQLMREIIGYVPVQPDGSALFEVPANLPLALSLVDIDGKRVGARHQNWLQFAPGEVKTCNGCHSQDSELPHGRIDAEADSINQGATGTGSPFPNTNPALFADLGETMAQTTARINGADYPNPNLVFEDIWTDPANAAPAESFEYAYGDLATPLPVTTACATNWTALCRIQINYPDNIHPIFEIPRVVLAEDEITVLADHTCVSCHSPVDQADMPRVPAAQLDLSGTPSTDDPDHLTSYRELMFNDAEQELDQGALVDRLVQVFDGNGDPVFERDEDGELILDGEGNPIPIFATVNVANSMSTNSARASARFFNQFDNGGSHQAWLSKAELKLIAEWLDIGGQYYNNPFAAPAN</sequence>
<dbReference type="SUPFAM" id="SSF82171">
    <property type="entry name" value="DPP6 N-terminal domain-like"/>
    <property type="match status" value="1"/>
</dbReference>